<dbReference type="InterPro" id="IPR043128">
    <property type="entry name" value="Rev_trsase/Diguanyl_cyclase"/>
</dbReference>
<dbReference type="CDD" id="cd00130">
    <property type="entry name" value="PAS"/>
    <property type="match status" value="1"/>
</dbReference>
<name>A0A7V3J9T0_UNCC3</name>
<dbReference type="SMART" id="SM00091">
    <property type="entry name" value="PAS"/>
    <property type="match status" value="1"/>
</dbReference>
<dbReference type="SMART" id="SM00267">
    <property type="entry name" value="GGDEF"/>
    <property type="match status" value="1"/>
</dbReference>
<dbReference type="PROSITE" id="PS50887">
    <property type="entry name" value="GGDEF"/>
    <property type="match status" value="1"/>
</dbReference>
<reference evidence="2" key="1">
    <citation type="journal article" date="2020" name="mSystems">
        <title>Genome- and Community-Level Interaction Insights into Carbon Utilization and Element Cycling Functions of Hydrothermarchaeota in Hydrothermal Sediment.</title>
        <authorList>
            <person name="Zhou Z."/>
            <person name="Liu Y."/>
            <person name="Xu W."/>
            <person name="Pan J."/>
            <person name="Luo Z.H."/>
            <person name="Li M."/>
        </authorList>
    </citation>
    <scope>NUCLEOTIDE SEQUENCE [LARGE SCALE GENOMIC DNA]</scope>
    <source>
        <strain evidence="2">SpSt-757</strain>
    </source>
</reference>
<dbReference type="SUPFAM" id="SSF55073">
    <property type="entry name" value="Nucleotide cyclase"/>
    <property type="match status" value="1"/>
</dbReference>
<dbReference type="InterPro" id="IPR000160">
    <property type="entry name" value="GGDEF_dom"/>
</dbReference>
<proteinExistence type="predicted"/>
<dbReference type="InterPro" id="IPR029787">
    <property type="entry name" value="Nucleotide_cyclase"/>
</dbReference>
<accession>A0A7V3J9T0</accession>
<dbReference type="NCBIfam" id="TIGR00254">
    <property type="entry name" value="GGDEF"/>
    <property type="match status" value="1"/>
</dbReference>
<organism evidence="2">
    <name type="scientific">candidate division CPR3 bacterium</name>
    <dbReference type="NCBI Taxonomy" id="2268181"/>
    <lineage>
        <taxon>Bacteria</taxon>
        <taxon>Bacteria division CPR3</taxon>
    </lineage>
</organism>
<dbReference type="Gene3D" id="3.30.70.270">
    <property type="match status" value="1"/>
</dbReference>
<protein>
    <submittedName>
        <fullName evidence="2">Diguanylate cyclase</fullName>
    </submittedName>
</protein>
<evidence type="ECO:0000313" key="2">
    <source>
        <dbReference type="EMBL" id="HFZ08753.1"/>
    </source>
</evidence>
<dbReference type="EMBL" id="DTGG01000040">
    <property type="protein sequence ID" value="HFZ08753.1"/>
    <property type="molecule type" value="Genomic_DNA"/>
</dbReference>
<dbReference type="AlphaFoldDB" id="A0A7V3J9T0"/>
<dbReference type="InterPro" id="IPR035965">
    <property type="entry name" value="PAS-like_dom_sf"/>
</dbReference>
<feature type="domain" description="GGDEF" evidence="1">
    <location>
        <begin position="307"/>
        <end position="424"/>
    </location>
</feature>
<dbReference type="Pfam" id="PF00990">
    <property type="entry name" value="GGDEF"/>
    <property type="match status" value="1"/>
</dbReference>
<evidence type="ECO:0000259" key="1">
    <source>
        <dbReference type="PROSITE" id="PS50887"/>
    </source>
</evidence>
<gene>
    <name evidence="2" type="ORF">ENV41_01300</name>
</gene>
<sequence>MACYNLIMFERELYKTAFGTNPLPMVLTDFNGNILDASVGFALLFDVHRDDLIGLNLKEIIQIEIVEDLAVETSIKGEFYKVFSQKYEVEGITFFVFSFYKVEQLRQSPSSSLLVNLRDLLRVSLEVSTFPEFIAHTLPMLCEIFGASNAMLLKRSRTDLSRFFIVFGTDESFKQLRDRVQVKVENETYIRVGMPIIANGEHKWESLKELINEAGYVSGWAIPFGFEEDFVDSLCVLFFDKFREPEPEEHNLLVFLSYYYSLVYQKAEFKKQYEALSYKDLISQTYSEVLIREILDVQCEQAKRYGITFSVLMIRVENYEKLVSIYGNYQVESTMSNIAKALKENLRRADIVGRLSKNSFIVILPFTNSTGTDVVYQRVLNILRSGMFPPCKNVKFSASITNYMEGDNQKVIIERLQDLLRPVL</sequence>
<dbReference type="SUPFAM" id="SSF55785">
    <property type="entry name" value="PYP-like sensor domain (PAS domain)"/>
    <property type="match status" value="1"/>
</dbReference>
<dbReference type="InterPro" id="IPR000014">
    <property type="entry name" value="PAS"/>
</dbReference>
<comment type="caution">
    <text evidence="2">The sequence shown here is derived from an EMBL/GenBank/DDBJ whole genome shotgun (WGS) entry which is preliminary data.</text>
</comment>